<name>A0ABQ0I8Q7_9ALTE</name>
<keyword evidence="2" id="KW-1185">Reference proteome</keyword>
<evidence type="ECO:0000313" key="2">
    <source>
        <dbReference type="Proteomes" id="UP000008372"/>
    </source>
</evidence>
<dbReference type="EMBL" id="BAEK01000043">
    <property type="protein sequence ID" value="GAC05733.1"/>
    <property type="molecule type" value="Genomic_DNA"/>
</dbReference>
<evidence type="ECO:0000313" key="1">
    <source>
        <dbReference type="EMBL" id="GAC05733.1"/>
    </source>
</evidence>
<gene>
    <name evidence="1" type="ORF">GAGA_2894</name>
</gene>
<organism evidence="1 2">
    <name type="scientific">Paraglaciecola agarilytica NO2</name>
    <dbReference type="NCBI Taxonomy" id="1125747"/>
    <lineage>
        <taxon>Bacteria</taxon>
        <taxon>Pseudomonadati</taxon>
        <taxon>Pseudomonadota</taxon>
        <taxon>Gammaproteobacteria</taxon>
        <taxon>Alteromonadales</taxon>
        <taxon>Alteromonadaceae</taxon>
        <taxon>Paraglaciecola</taxon>
    </lineage>
</organism>
<proteinExistence type="predicted"/>
<protein>
    <submittedName>
        <fullName evidence="1">Uncharacterized protein</fullName>
    </submittedName>
</protein>
<comment type="caution">
    <text evidence="1">The sequence shown here is derived from an EMBL/GenBank/DDBJ whole genome shotgun (WGS) entry which is preliminary data.</text>
</comment>
<accession>A0ABQ0I8Q7</accession>
<dbReference type="Proteomes" id="UP000008372">
    <property type="component" value="Unassembled WGS sequence"/>
</dbReference>
<reference evidence="1 2" key="1">
    <citation type="journal article" date="2014" name="Environ. Microbiol.">
        <title>Comparative genomics of the marine bacterial genus Glaciecola reveals the high degree of genomic diversity and genomic characteristic for cold adaptation.</title>
        <authorList>
            <person name="Qin Q.L."/>
            <person name="Xie B.B."/>
            <person name="Yu Y."/>
            <person name="Shu Y.L."/>
            <person name="Rong J.C."/>
            <person name="Zhang Y.J."/>
            <person name="Zhao D.L."/>
            <person name="Chen X.L."/>
            <person name="Zhang X.Y."/>
            <person name="Chen B."/>
            <person name="Zhou B.C."/>
            <person name="Zhang Y.Z."/>
        </authorList>
    </citation>
    <scope>NUCLEOTIDE SEQUENCE [LARGE SCALE GENOMIC DNA]</scope>
    <source>
        <strain evidence="1 2">NO2</strain>
    </source>
</reference>
<sequence>MLFNIHLYSPHRLVSADHYHNAIVFLATQFKTDFVSILAL</sequence>